<dbReference type="STRING" id="7574.A0A1S3KAE7"/>
<dbReference type="KEGG" id="lak:106179955"/>
<keyword evidence="7" id="KW-1185">Reference proteome</keyword>
<dbReference type="OrthoDB" id="7042322at2759"/>
<evidence type="ECO:0000313" key="8">
    <source>
        <dbReference type="RefSeq" id="XP_013419236.1"/>
    </source>
</evidence>
<dbReference type="GO" id="GO:0008483">
    <property type="term" value="F:transaminase activity"/>
    <property type="evidence" value="ECO:0007669"/>
    <property type="project" value="UniProtKB-KW"/>
</dbReference>
<dbReference type="Pfam" id="PF00155">
    <property type="entry name" value="Aminotran_1_2"/>
    <property type="match status" value="1"/>
</dbReference>
<dbReference type="GO" id="GO:0030170">
    <property type="term" value="F:pyridoxal phosphate binding"/>
    <property type="evidence" value="ECO:0007669"/>
    <property type="project" value="InterPro"/>
</dbReference>
<dbReference type="InterPro" id="IPR015421">
    <property type="entry name" value="PyrdxlP-dep_Trfase_major"/>
</dbReference>
<dbReference type="CDD" id="cd00609">
    <property type="entry name" value="AAT_like"/>
    <property type="match status" value="1"/>
</dbReference>
<keyword evidence="5" id="KW-0663">Pyridoxal phosphate</keyword>
<dbReference type="InParanoid" id="A0A1S3KAE7"/>
<name>A0A1S3KAE7_LINAN</name>
<evidence type="ECO:0000256" key="2">
    <source>
        <dbReference type="ARBA" id="ARBA00007441"/>
    </source>
</evidence>
<feature type="domain" description="Aminotransferase class I/classII large" evidence="6">
    <location>
        <begin position="16"/>
        <end position="347"/>
    </location>
</feature>
<evidence type="ECO:0000256" key="3">
    <source>
        <dbReference type="ARBA" id="ARBA00022576"/>
    </source>
</evidence>
<organism evidence="7 8">
    <name type="scientific">Lingula anatina</name>
    <name type="common">Brachiopod</name>
    <name type="synonym">Lingula unguis</name>
    <dbReference type="NCBI Taxonomy" id="7574"/>
    <lineage>
        <taxon>Eukaryota</taxon>
        <taxon>Metazoa</taxon>
        <taxon>Spiralia</taxon>
        <taxon>Lophotrochozoa</taxon>
        <taxon>Brachiopoda</taxon>
        <taxon>Linguliformea</taxon>
        <taxon>Lingulata</taxon>
        <taxon>Lingulida</taxon>
        <taxon>Linguloidea</taxon>
        <taxon>Lingulidae</taxon>
        <taxon>Lingula</taxon>
    </lineage>
</organism>
<dbReference type="GO" id="GO:0006520">
    <property type="term" value="P:amino acid metabolic process"/>
    <property type="evidence" value="ECO:0007669"/>
    <property type="project" value="InterPro"/>
</dbReference>
<dbReference type="SUPFAM" id="SSF53383">
    <property type="entry name" value="PLP-dependent transferases"/>
    <property type="match status" value="1"/>
</dbReference>
<dbReference type="InterPro" id="IPR050596">
    <property type="entry name" value="AspAT/PAT-like"/>
</dbReference>
<evidence type="ECO:0000313" key="7">
    <source>
        <dbReference type="Proteomes" id="UP000085678"/>
    </source>
</evidence>
<dbReference type="RefSeq" id="XP_013419236.1">
    <property type="nucleotide sequence ID" value="XM_013563782.1"/>
</dbReference>
<protein>
    <submittedName>
        <fullName evidence="8">Uncharacterized protein LOC106179955</fullName>
    </submittedName>
</protein>
<keyword evidence="3" id="KW-0032">Aminotransferase</keyword>
<dbReference type="AlphaFoldDB" id="A0A1S3KAE7"/>
<dbReference type="Gene3D" id="3.90.1150.10">
    <property type="entry name" value="Aspartate Aminotransferase, domain 1"/>
    <property type="match status" value="1"/>
</dbReference>
<dbReference type="Proteomes" id="UP000085678">
    <property type="component" value="Unplaced"/>
</dbReference>
<dbReference type="InterPro" id="IPR015424">
    <property type="entry name" value="PyrdxlP-dep_Trfase"/>
</dbReference>
<dbReference type="Gene3D" id="3.40.640.10">
    <property type="entry name" value="Type I PLP-dependent aspartate aminotransferase-like (Major domain)"/>
    <property type="match status" value="1"/>
</dbReference>
<dbReference type="PANTHER" id="PTHR46383">
    <property type="entry name" value="ASPARTATE AMINOTRANSFERASE"/>
    <property type="match status" value="1"/>
</dbReference>
<dbReference type="PROSITE" id="PS00105">
    <property type="entry name" value="AA_TRANSFER_CLASS_1"/>
    <property type="match status" value="1"/>
</dbReference>
<comment type="similarity">
    <text evidence="2">Belongs to the class-I pyridoxal-phosphate-dependent aminotransferase family.</text>
</comment>
<comment type="cofactor">
    <cofactor evidence="1">
        <name>pyridoxal 5'-phosphate</name>
        <dbReference type="ChEBI" id="CHEBI:597326"/>
    </cofactor>
</comment>
<evidence type="ECO:0000256" key="1">
    <source>
        <dbReference type="ARBA" id="ARBA00001933"/>
    </source>
</evidence>
<reference evidence="8" key="1">
    <citation type="submission" date="2025-08" db="UniProtKB">
        <authorList>
            <consortium name="RefSeq"/>
        </authorList>
    </citation>
    <scope>IDENTIFICATION</scope>
    <source>
        <tissue evidence="8">Gonads</tissue>
    </source>
</reference>
<dbReference type="InterPro" id="IPR015422">
    <property type="entry name" value="PyrdxlP-dep_Trfase_small"/>
</dbReference>
<evidence type="ECO:0000256" key="4">
    <source>
        <dbReference type="ARBA" id="ARBA00022679"/>
    </source>
</evidence>
<dbReference type="InterPro" id="IPR004839">
    <property type="entry name" value="Aminotransferase_I/II_large"/>
</dbReference>
<evidence type="ECO:0000259" key="6">
    <source>
        <dbReference type="Pfam" id="PF00155"/>
    </source>
</evidence>
<keyword evidence="4" id="KW-0808">Transferase</keyword>
<dbReference type="PANTHER" id="PTHR46383:SF1">
    <property type="entry name" value="ASPARTATE AMINOTRANSFERASE"/>
    <property type="match status" value="1"/>
</dbReference>
<dbReference type="InterPro" id="IPR004838">
    <property type="entry name" value="NHTrfase_class1_PyrdxlP-BS"/>
</dbReference>
<sequence>MQKHIRQLLKEGKKVYHFGFGQAPFPLLHCAAEGLREHAEETAYLATQGIAELRKGISRFHSRHDDLDIDPDNIVVAPGSKELIFLLMSIFNGDILILSPAWTTYQPQSVLTHHRHFLIDSCAQRGWRVTPEAIEKVVNENDLKQNRLMIMCNPDNPTGVCYTKAQLHRISEVCRKHNIIVLSDEIYARTKFDGKHESIGKFYPEGTIISTGLSKWASAGGWRLGYHIFPAELKSLRDAVKSAATHSYSCAPAPIQFAAAKMFNHTEHCDDYISHTRRIYEAVAEHTYTELTSIGVKCVKPEGSFYMFPDFEILRPALNRRGIRTGAQMCAALLDEAAVTLIAGGPAFLRPVEELTTRLCFVFFNGKVALEESHRIGLDKPLPRDFVKEFCVDLYEGIQALKDWALKQLQDAPLQENCKENGDA</sequence>
<dbReference type="GeneID" id="106179955"/>
<proteinExistence type="inferred from homology"/>
<gene>
    <name evidence="8" type="primary">LOC106179955</name>
</gene>
<evidence type="ECO:0000256" key="5">
    <source>
        <dbReference type="ARBA" id="ARBA00022898"/>
    </source>
</evidence>
<accession>A0A1S3KAE7</accession>